<proteinExistence type="predicted"/>
<protein>
    <submittedName>
        <fullName evidence="1">Uncharacterized protein</fullName>
    </submittedName>
</protein>
<sequence length="100" mass="12079">MDIYINPPKRIETTVDQFKSFTYFELSSFFINHGACVQDNGDSFRIWTSRYELVHACMKNHRFRGIDWYEKSNVELYFCDITEDNLKGLIRKSYEDLFLR</sequence>
<keyword evidence="1" id="KW-0614">Plasmid</keyword>
<dbReference type="AlphaFoldDB" id="A0A160LJZ0"/>
<dbReference type="RefSeq" id="WP_000356128.1">
    <property type="nucleotide sequence ID" value="NZ_CP013278.1"/>
</dbReference>
<organism evidence="1">
    <name type="scientific">Bacillus thuringiensis subsp. israelensis</name>
    <dbReference type="NCBI Taxonomy" id="1430"/>
    <lineage>
        <taxon>Bacteria</taxon>
        <taxon>Bacillati</taxon>
        <taxon>Bacillota</taxon>
        <taxon>Bacilli</taxon>
        <taxon>Bacillales</taxon>
        <taxon>Bacillaceae</taxon>
        <taxon>Bacillus</taxon>
        <taxon>Bacillus cereus group</taxon>
    </lineage>
</organism>
<reference evidence="1" key="1">
    <citation type="journal article" date="2017" name="Res. Microbiol.">
        <title>Comparative genomics of extrachromosomal elements in Bacillus thuringiensis subsp. israelensis.</title>
        <authorList>
            <person name="Bolotin A."/>
            <person name="Gillis A."/>
            <person name="Sanchis V."/>
            <person name="Nielsen-LeRoux C."/>
            <person name="Mahillon J."/>
            <person name="Lereclus D."/>
            <person name="Sorokin A."/>
        </authorList>
    </citation>
    <scope>NUCLEOTIDE SEQUENCE</scope>
    <source>
        <strain evidence="1">AM65-52</strain>
        <plasmid evidence="1">pAM65-52-3-235K</plasmid>
    </source>
</reference>
<dbReference type="PATRIC" id="fig|1430.6.peg.2122"/>
<dbReference type="EMBL" id="CP013278">
    <property type="protein sequence ID" value="AND28520.1"/>
    <property type="molecule type" value="Genomic_DNA"/>
</dbReference>
<evidence type="ECO:0000313" key="1">
    <source>
        <dbReference type="EMBL" id="AND28520.1"/>
    </source>
</evidence>
<gene>
    <name evidence="1" type="ORF">ATN07_32860</name>
</gene>
<accession>A0A160LJZ0</accession>
<name>A0A160LJZ0_BACTI</name>
<geneLocation type="plasmid" evidence="1">
    <name>pAM65-52-3-235K</name>
</geneLocation>